<proteinExistence type="predicted"/>
<dbReference type="EMBL" id="CP107906">
    <property type="protein sequence ID" value="WUG92335.1"/>
    <property type="molecule type" value="Genomic_DNA"/>
</dbReference>
<gene>
    <name evidence="2" type="ORF">OHB29_04465</name>
</gene>
<organism evidence="2 3">
    <name type="scientific">Streptomyces violaceus</name>
    <name type="common">Streptomyces venezuelae</name>
    <dbReference type="NCBI Taxonomy" id="1936"/>
    <lineage>
        <taxon>Bacteria</taxon>
        <taxon>Bacillati</taxon>
        <taxon>Actinomycetota</taxon>
        <taxon>Actinomycetes</taxon>
        <taxon>Kitasatosporales</taxon>
        <taxon>Streptomycetaceae</taxon>
        <taxon>Streptomyces</taxon>
    </lineage>
</organism>
<feature type="region of interest" description="Disordered" evidence="1">
    <location>
        <begin position="74"/>
        <end position="101"/>
    </location>
</feature>
<dbReference type="RefSeq" id="WP_328336757.1">
    <property type="nucleotide sequence ID" value="NZ_CP107906.1"/>
</dbReference>
<keyword evidence="3" id="KW-1185">Reference proteome</keyword>
<dbReference type="Proteomes" id="UP001341259">
    <property type="component" value="Chromosome"/>
</dbReference>
<evidence type="ECO:0000313" key="3">
    <source>
        <dbReference type="Proteomes" id="UP001341259"/>
    </source>
</evidence>
<reference evidence="2 3" key="1">
    <citation type="submission" date="2022-10" db="EMBL/GenBank/DDBJ databases">
        <title>The complete genomes of actinobacterial strains from the NBC collection.</title>
        <authorList>
            <person name="Joergensen T.S."/>
            <person name="Alvarez Arevalo M."/>
            <person name="Sterndorff E.B."/>
            <person name="Faurdal D."/>
            <person name="Vuksanovic O."/>
            <person name="Mourched A.-S."/>
            <person name="Charusanti P."/>
            <person name="Shaw S."/>
            <person name="Blin K."/>
            <person name="Weber T."/>
        </authorList>
    </citation>
    <scope>NUCLEOTIDE SEQUENCE [LARGE SCALE GENOMIC DNA]</scope>
    <source>
        <strain evidence="2 3">NBC_00456</strain>
    </source>
</reference>
<protein>
    <submittedName>
        <fullName evidence="2">Uncharacterized protein</fullName>
    </submittedName>
</protein>
<accession>A0ABZ1NLQ5</accession>
<evidence type="ECO:0000256" key="1">
    <source>
        <dbReference type="SAM" id="MobiDB-lite"/>
    </source>
</evidence>
<name>A0ABZ1NLQ5_STRVL</name>
<sequence>MNPSLDEARWKAFEEVQQDSGGSVVGDLWTAAEAAGVMPNTLRVWMSRGKLEPLFGDPGQEVFHIPTVVKVAEAGRAKNVPKDPAANARGPHKRQTPLLAA</sequence>
<evidence type="ECO:0000313" key="2">
    <source>
        <dbReference type="EMBL" id="WUG92335.1"/>
    </source>
</evidence>